<keyword evidence="3" id="KW-1185">Reference proteome</keyword>
<gene>
    <name evidence="2" type="ORF">K2173_014887</name>
</gene>
<dbReference type="Proteomes" id="UP001159364">
    <property type="component" value="Linkage Group LG05"/>
</dbReference>
<dbReference type="AlphaFoldDB" id="A0AAV8TIB5"/>
<keyword evidence="1" id="KW-0472">Membrane</keyword>
<evidence type="ECO:0000256" key="1">
    <source>
        <dbReference type="SAM" id="Phobius"/>
    </source>
</evidence>
<sequence length="76" mass="8429">MAITIVARAVGGLFRCVSTLWGLQEHRFTLVFDAVSSGVVFVANALLFCFSSIRRPRGHHEQIFGIYGHVSATYDQ</sequence>
<keyword evidence="1" id="KW-0812">Transmembrane</keyword>
<evidence type="ECO:0000313" key="2">
    <source>
        <dbReference type="EMBL" id="KAJ8765765.1"/>
    </source>
</evidence>
<protein>
    <submittedName>
        <fullName evidence="2">Uncharacterized protein</fullName>
    </submittedName>
</protein>
<organism evidence="2 3">
    <name type="scientific">Erythroxylum novogranatense</name>
    <dbReference type="NCBI Taxonomy" id="1862640"/>
    <lineage>
        <taxon>Eukaryota</taxon>
        <taxon>Viridiplantae</taxon>
        <taxon>Streptophyta</taxon>
        <taxon>Embryophyta</taxon>
        <taxon>Tracheophyta</taxon>
        <taxon>Spermatophyta</taxon>
        <taxon>Magnoliopsida</taxon>
        <taxon>eudicotyledons</taxon>
        <taxon>Gunneridae</taxon>
        <taxon>Pentapetalae</taxon>
        <taxon>rosids</taxon>
        <taxon>fabids</taxon>
        <taxon>Malpighiales</taxon>
        <taxon>Erythroxylaceae</taxon>
        <taxon>Erythroxylum</taxon>
    </lineage>
</organism>
<reference evidence="2 3" key="1">
    <citation type="submission" date="2021-09" db="EMBL/GenBank/DDBJ databases">
        <title>Genomic insights and catalytic innovation underlie evolution of tropane alkaloids biosynthesis.</title>
        <authorList>
            <person name="Wang Y.-J."/>
            <person name="Tian T."/>
            <person name="Huang J.-P."/>
            <person name="Huang S.-X."/>
        </authorList>
    </citation>
    <scope>NUCLEOTIDE SEQUENCE [LARGE SCALE GENOMIC DNA]</scope>
    <source>
        <strain evidence="2">KIB-2018</strain>
        <tissue evidence="2">Leaf</tissue>
    </source>
</reference>
<evidence type="ECO:0000313" key="3">
    <source>
        <dbReference type="Proteomes" id="UP001159364"/>
    </source>
</evidence>
<feature type="transmembrane region" description="Helical" evidence="1">
    <location>
        <begin position="28"/>
        <end position="50"/>
    </location>
</feature>
<proteinExistence type="predicted"/>
<name>A0AAV8TIB5_9ROSI</name>
<keyword evidence="1" id="KW-1133">Transmembrane helix</keyword>
<dbReference type="EMBL" id="JAIWQS010000005">
    <property type="protein sequence ID" value="KAJ8765765.1"/>
    <property type="molecule type" value="Genomic_DNA"/>
</dbReference>
<comment type="caution">
    <text evidence="2">The sequence shown here is derived from an EMBL/GenBank/DDBJ whole genome shotgun (WGS) entry which is preliminary data.</text>
</comment>
<accession>A0AAV8TIB5</accession>